<evidence type="ECO:0000313" key="2">
    <source>
        <dbReference type="EMBL" id="GAA36075.2"/>
    </source>
</evidence>
<keyword evidence="3" id="KW-1185">Reference proteome</keyword>
<organism evidence="2 3">
    <name type="scientific">Clonorchis sinensis</name>
    <name type="common">Chinese liver fluke</name>
    <dbReference type="NCBI Taxonomy" id="79923"/>
    <lineage>
        <taxon>Eukaryota</taxon>
        <taxon>Metazoa</taxon>
        <taxon>Spiralia</taxon>
        <taxon>Lophotrochozoa</taxon>
        <taxon>Platyhelminthes</taxon>
        <taxon>Trematoda</taxon>
        <taxon>Digenea</taxon>
        <taxon>Opisthorchiida</taxon>
        <taxon>Opisthorchiata</taxon>
        <taxon>Opisthorchiidae</taxon>
        <taxon>Clonorchis</taxon>
    </lineage>
</organism>
<gene>
    <name evidence="2" type="ORF">CLF_107235</name>
</gene>
<name>H2KRV4_CLOSI</name>
<evidence type="ECO:0000313" key="3">
    <source>
        <dbReference type="Proteomes" id="UP000008909"/>
    </source>
</evidence>
<reference evidence="2" key="1">
    <citation type="journal article" date="2011" name="Genome Biol.">
        <title>The draft genome of the carcinogenic human liver fluke Clonorchis sinensis.</title>
        <authorList>
            <person name="Wang X."/>
            <person name="Chen W."/>
            <person name="Huang Y."/>
            <person name="Sun J."/>
            <person name="Men J."/>
            <person name="Liu H."/>
            <person name="Luo F."/>
            <person name="Guo L."/>
            <person name="Lv X."/>
            <person name="Deng C."/>
            <person name="Zhou C."/>
            <person name="Fan Y."/>
            <person name="Li X."/>
            <person name="Huang L."/>
            <person name="Hu Y."/>
            <person name="Liang C."/>
            <person name="Hu X."/>
            <person name="Xu J."/>
            <person name="Yu X."/>
        </authorList>
    </citation>
    <scope>NUCLEOTIDE SEQUENCE [LARGE SCALE GENOMIC DNA]</scope>
    <source>
        <strain evidence="2">Henan</strain>
    </source>
</reference>
<accession>H2KRV4</accession>
<feature type="region of interest" description="Disordered" evidence="1">
    <location>
        <begin position="284"/>
        <end position="305"/>
    </location>
</feature>
<sequence>MTILNDSPKVSMYGAVHGPKYGVAMTDCVLSDDSYNSLGLIDLIPVHLLPKLRPAVIRAMDILFGRFFVTLATRSTVKGHKASVTVLGFSSNWPTRPSLLRIMPTVYVTFPVPQNSPYPQTQPGISYPNCNIMIKPEVSCHENVVGLKSVDCETPLAALDLFTLEYRWLRGDLLLTYALFEQGSSNRFLTVDPASTLWGHGKKIFKLSAHTYIRQQFFPIRVIAAWSNLPSTVVKAHSGAQSKALLDTFMRVHAPTTILSHIENLKSSATPFFHLCLSGERQPLNDKNKNDRGNLGKSLDPCIIR</sequence>
<dbReference type="AlphaFoldDB" id="H2KRV4"/>
<protein>
    <submittedName>
        <fullName evidence="2">Uncharacterized protein</fullName>
    </submittedName>
</protein>
<dbReference type="EMBL" id="DF143231">
    <property type="protein sequence ID" value="GAA36075.2"/>
    <property type="molecule type" value="Genomic_DNA"/>
</dbReference>
<proteinExistence type="predicted"/>
<dbReference type="Proteomes" id="UP000008909">
    <property type="component" value="Unassembled WGS sequence"/>
</dbReference>
<evidence type="ECO:0000256" key="1">
    <source>
        <dbReference type="SAM" id="MobiDB-lite"/>
    </source>
</evidence>
<feature type="compositionally biased region" description="Basic and acidic residues" evidence="1">
    <location>
        <begin position="284"/>
        <end position="294"/>
    </location>
</feature>
<reference key="2">
    <citation type="submission" date="2011-10" db="EMBL/GenBank/DDBJ databases">
        <title>The genome and transcriptome sequence of Clonorchis sinensis provide insights into the carcinogenic liver fluke.</title>
        <authorList>
            <person name="Wang X."/>
            <person name="Huang Y."/>
            <person name="Chen W."/>
            <person name="Liu H."/>
            <person name="Guo L."/>
            <person name="Chen Y."/>
            <person name="Luo F."/>
            <person name="Zhou W."/>
            <person name="Sun J."/>
            <person name="Mao Q."/>
            <person name="Liang P."/>
            <person name="Zhou C."/>
            <person name="Tian Y."/>
            <person name="Men J."/>
            <person name="Lv X."/>
            <person name="Huang L."/>
            <person name="Zhou J."/>
            <person name="Hu Y."/>
            <person name="Li R."/>
            <person name="Zhang F."/>
            <person name="Lei H."/>
            <person name="Li X."/>
            <person name="Hu X."/>
            <person name="Liang C."/>
            <person name="Xu J."/>
            <person name="Wu Z."/>
            <person name="Yu X."/>
        </authorList>
    </citation>
    <scope>NUCLEOTIDE SEQUENCE</scope>
    <source>
        <strain>Henan</strain>
    </source>
</reference>